<dbReference type="InterPro" id="IPR007268">
    <property type="entry name" value="Rad9/Ddc1"/>
</dbReference>
<dbReference type="PANTHER" id="PTHR15237:SF0">
    <property type="entry name" value="CELL CYCLE CHECKPOINT CONTROL PROTEIN"/>
    <property type="match status" value="1"/>
</dbReference>
<dbReference type="GO" id="GO:0031573">
    <property type="term" value="P:mitotic intra-S DNA damage checkpoint signaling"/>
    <property type="evidence" value="ECO:0007669"/>
    <property type="project" value="TreeGrafter"/>
</dbReference>
<feature type="region of interest" description="Disordered" evidence="1">
    <location>
        <begin position="351"/>
        <end position="392"/>
    </location>
</feature>
<dbReference type="Proteomes" id="UP001497744">
    <property type="component" value="Unassembled WGS sequence"/>
</dbReference>
<dbReference type="Gene3D" id="3.70.10.10">
    <property type="match status" value="1"/>
</dbReference>
<dbReference type="GO" id="GO:0000076">
    <property type="term" value="P:DNA replication checkpoint signaling"/>
    <property type="evidence" value="ECO:0007669"/>
    <property type="project" value="TreeGrafter"/>
</dbReference>
<dbReference type="RefSeq" id="XP_067713517.1">
    <property type="nucleotide sequence ID" value="XM_067857416.1"/>
</dbReference>
<feature type="region of interest" description="Disordered" evidence="1">
    <location>
        <begin position="444"/>
        <end position="488"/>
    </location>
</feature>
<dbReference type="EMBL" id="BPLF01000001">
    <property type="protein sequence ID" value="GIX61446.1"/>
    <property type="molecule type" value="Genomic_DNA"/>
</dbReference>
<proteinExistence type="predicted"/>
<evidence type="ECO:0000256" key="1">
    <source>
        <dbReference type="SAM" id="MobiDB-lite"/>
    </source>
</evidence>
<protein>
    <submittedName>
        <fullName evidence="2">Rad9 protein</fullName>
    </submittedName>
</protein>
<gene>
    <name evidence="2" type="ORF">BcabD6B2_08810</name>
</gene>
<keyword evidence="3" id="KW-1185">Reference proteome</keyword>
<dbReference type="GO" id="GO:0006281">
    <property type="term" value="P:DNA repair"/>
    <property type="evidence" value="ECO:0007669"/>
    <property type="project" value="TreeGrafter"/>
</dbReference>
<comment type="caution">
    <text evidence="2">The sequence shown here is derived from an EMBL/GenBank/DDBJ whole genome shotgun (WGS) entry which is preliminary data.</text>
</comment>
<sequence length="494" mass="54746">MEYELNASQALLLKKIFILFRHVSANVQVVATRNGLNLYALNGANSAWLHIQLGRQFFRRIEAQEHDQPASGSQDLVEEKYWLLTTKNLCQALNVVSPAGAKNQGYSAVFLKDMVQGGENTVRTTVALEKVVIREETEHANLVSFTLSCAGEHIQRSVIISYENTRVSVPDDVHWPHWHFLRIQPTVLYKSINPYWSPFDDISIAYDASKDQVSLTIVKSSVKPAARSKTKASRRSGISGKITINSSHFLKLKVDENLPEPKDVAISLKELLSLSSFCESVKSPLALLLRNPGDPVIVVFGDAVDIAEETTGQISIHQVIAEGASQYSGDPYDNLFHTSPNKSWSGSLWLSTTQPTVEGSPDAAQTAEAEEEEVSNFDSQVSSLKAPTEPVTVDSESFLATFDEPSSEEQPATEDTPPWIGNLTRQERDRIYRTLALDFVPPSRWSSSKGTNSNVGSTPMLSTPYDRSIEGSVQSHHPEREKEESVYDQLAGIW</sequence>
<dbReference type="GO" id="GO:0030896">
    <property type="term" value="C:checkpoint clamp complex"/>
    <property type="evidence" value="ECO:0007669"/>
    <property type="project" value="InterPro"/>
</dbReference>
<feature type="compositionally biased region" description="Polar residues" evidence="1">
    <location>
        <begin position="444"/>
        <end position="461"/>
    </location>
</feature>
<name>A0AAV4LNN0_BABCB</name>
<organism evidence="2 3">
    <name type="scientific">Babesia caballi</name>
    <dbReference type="NCBI Taxonomy" id="5871"/>
    <lineage>
        <taxon>Eukaryota</taxon>
        <taxon>Sar</taxon>
        <taxon>Alveolata</taxon>
        <taxon>Apicomplexa</taxon>
        <taxon>Aconoidasida</taxon>
        <taxon>Piroplasmida</taxon>
        <taxon>Babesiidae</taxon>
        <taxon>Babesia</taxon>
    </lineage>
</organism>
<feature type="compositionally biased region" description="Basic and acidic residues" evidence="1">
    <location>
        <begin position="476"/>
        <end position="485"/>
    </location>
</feature>
<dbReference type="GO" id="GO:0071479">
    <property type="term" value="P:cellular response to ionizing radiation"/>
    <property type="evidence" value="ECO:0007669"/>
    <property type="project" value="TreeGrafter"/>
</dbReference>
<feature type="compositionally biased region" description="Polar residues" evidence="1">
    <location>
        <begin position="376"/>
        <end position="385"/>
    </location>
</feature>
<feature type="region of interest" description="Disordered" evidence="1">
    <location>
        <begin position="402"/>
        <end position="421"/>
    </location>
</feature>
<accession>A0AAV4LNN0</accession>
<reference evidence="2 3" key="1">
    <citation type="submission" date="2021-06" db="EMBL/GenBank/DDBJ databases">
        <title>Genome sequence of Babesia caballi.</title>
        <authorList>
            <person name="Yamagishi J."/>
            <person name="Kidaka T."/>
            <person name="Ochi A."/>
        </authorList>
    </citation>
    <scope>NUCLEOTIDE SEQUENCE [LARGE SCALE GENOMIC DNA]</scope>
    <source>
        <strain evidence="2">USDA-D6B2</strain>
    </source>
</reference>
<dbReference type="Pfam" id="PF04139">
    <property type="entry name" value="Rad9"/>
    <property type="match status" value="1"/>
</dbReference>
<evidence type="ECO:0000313" key="2">
    <source>
        <dbReference type="EMBL" id="GIX61446.1"/>
    </source>
</evidence>
<dbReference type="PANTHER" id="PTHR15237">
    <property type="entry name" value="DNA REPAIR PROTEIN RAD9"/>
    <property type="match status" value="1"/>
</dbReference>
<dbReference type="AlphaFoldDB" id="A0AAV4LNN0"/>
<evidence type="ECO:0000313" key="3">
    <source>
        <dbReference type="Proteomes" id="UP001497744"/>
    </source>
</evidence>
<dbReference type="GeneID" id="94192929"/>